<feature type="domain" description="DUF4371" evidence="2">
    <location>
        <begin position="327"/>
        <end position="502"/>
    </location>
</feature>
<accession>A0A9Q0S0Y0</accession>
<sequence length="528" mass="59477">MEKEKNKKRSGAANAKVRKEKLLKAVGSSANQKKLLDSFKVSTHFEKNDSTVGSSENSFFVTDCGEDFQSAGETCTKYDQHQSDHLTVKPAVETQLREQSSDASDEIVNRKTQIYPTSSLKQKTLFESFKVTQRSESNYDSSVECSERNCVVQCDSAETRPSEQLISTATQPCQISPATNSENVAVELFEIPEMTSLFEFLQLHPIQPRNLDISHFFTRNCGGHSVLRTWLSYDNKTNKFFCSTCMAFSDHRNAFRFGAVLDKKHTSTRIKEHESSDTHLTAATTLMRFDRARTIDELFNNEQMLRISNVQKNREVVKHVVIWILCMGRQGFAYRGSSESIKSFNDSSVNHGNLLEVLLTASQHDPILKQHFEKLSSCSSSTKGRGSKLTFLSKTTFNKLIEIIGQKMKQIIVDAVKAAGLYSLLADSTQDIVGHEQASIVVRYVDRNTFKVYERLIGLLRLKDASGEGYFDSTVNYLDKLGVGTTKKVGCAFDGASNMRSDDVGFQARLKETDEDIIYTWCYNHLKA</sequence>
<keyword evidence="4" id="KW-1185">Reference proteome</keyword>
<protein>
    <submittedName>
        <fullName evidence="3">Zinc finger MYM-type protein 1</fullName>
    </submittedName>
</protein>
<dbReference type="Proteomes" id="UP001151699">
    <property type="component" value="Chromosome X"/>
</dbReference>
<dbReference type="EMBL" id="WJQU01000003">
    <property type="protein sequence ID" value="KAJ6639766.1"/>
    <property type="molecule type" value="Genomic_DNA"/>
</dbReference>
<dbReference type="Pfam" id="PF14291">
    <property type="entry name" value="DUF4371"/>
    <property type="match status" value="1"/>
</dbReference>
<feature type="non-terminal residue" evidence="3">
    <location>
        <position position="1"/>
    </location>
</feature>
<dbReference type="PANTHER" id="PTHR45749">
    <property type="match status" value="1"/>
</dbReference>
<dbReference type="AlphaFoldDB" id="A0A9Q0S0Y0"/>
<organism evidence="3 4">
    <name type="scientific">Pseudolycoriella hygida</name>
    <dbReference type="NCBI Taxonomy" id="35572"/>
    <lineage>
        <taxon>Eukaryota</taxon>
        <taxon>Metazoa</taxon>
        <taxon>Ecdysozoa</taxon>
        <taxon>Arthropoda</taxon>
        <taxon>Hexapoda</taxon>
        <taxon>Insecta</taxon>
        <taxon>Pterygota</taxon>
        <taxon>Neoptera</taxon>
        <taxon>Endopterygota</taxon>
        <taxon>Diptera</taxon>
        <taxon>Nematocera</taxon>
        <taxon>Sciaroidea</taxon>
        <taxon>Sciaridae</taxon>
        <taxon>Pseudolycoriella</taxon>
    </lineage>
</organism>
<comment type="caution">
    <text evidence="3">The sequence shown here is derived from an EMBL/GenBank/DDBJ whole genome shotgun (WGS) entry which is preliminary data.</text>
</comment>
<dbReference type="OrthoDB" id="8045002at2759"/>
<gene>
    <name evidence="3" type="primary">ZMYM1_2</name>
    <name evidence="3" type="ORF">Bhyg_12513</name>
</gene>
<evidence type="ECO:0000313" key="4">
    <source>
        <dbReference type="Proteomes" id="UP001151699"/>
    </source>
</evidence>
<evidence type="ECO:0000313" key="3">
    <source>
        <dbReference type="EMBL" id="KAJ6639766.1"/>
    </source>
</evidence>
<name>A0A9Q0S0Y0_9DIPT</name>
<feature type="region of interest" description="Disordered" evidence="1">
    <location>
        <begin position="1"/>
        <end position="20"/>
    </location>
</feature>
<dbReference type="InterPro" id="IPR025398">
    <property type="entry name" value="DUF4371"/>
</dbReference>
<evidence type="ECO:0000256" key="1">
    <source>
        <dbReference type="SAM" id="MobiDB-lite"/>
    </source>
</evidence>
<evidence type="ECO:0000259" key="2">
    <source>
        <dbReference type="Pfam" id="PF14291"/>
    </source>
</evidence>
<reference evidence="3" key="1">
    <citation type="submission" date="2022-07" db="EMBL/GenBank/DDBJ databases">
        <authorList>
            <person name="Trinca V."/>
            <person name="Uliana J.V.C."/>
            <person name="Torres T.T."/>
            <person name="Ward R.J."/>
            <person name="Monesi N."/>
        </authorList>
    </citation>
    <scope>NUCLEOTIDE SEQUENCE</scope>
    <source>
        <strain evidence="3">HSMRA1968</strain>
        <tissue evidence="3">Whole embryos</tissue>
    </source>
</reference>
<proteinExistence type="predicted"/>
<dbReference type="PANTHER" id="PTHR45749:SF21">
    <property type="entry name" value="DUF4371 DOMAIN-CONTAINING PROTEIN"/>
    <property type="match status" value="1"/>
</dbReference>